<evidence type="ECO:0000259" key="17">
    <source>
        <dbReference type="Pfam" id="PF14686"/>
    </source>
</evidence>
<dbReference type="Gene3D" id="2.60.120.260">
    <property type="entry name" value="Galactose-binding domain-like"/>
    <property type="match status" value="1"/>
</dbReference>
<dbReference type="PANTHER" id="PTHR32018">
    <property type="entry name" value="RHAMNOGALACTURONATE LYASE FAMILY PROTEIN"/>
    <property type="match status" value="1"/>
</dbReference>
<dbReference type="InterPro" id="IPR029413">
    <property type="entry name" value="RG-lyase_II"/>
</dbReference>
<keyword evidence="12" id="KW-0119">Carbohydrate metabolism</keyword>
<name>B9FYH2_ORYSJ</name>
<dbReference type="Pfam" id="PF06045">
    <property type="entry name" value="Rhamnogal_lyase"/>
    <property type="match status" value="1"/>
</dbReference>
<keyword evidence="10" id="KW-0456">Lyase</keyword>
<dbReference type="PANTHER" id="PTHR32018:SF1">
    <property type="entry name" value="RHAMNOGALACTURONAN ENDOLYASE"/>
    <property type="match status" value="1"/>
</dbReference>
<comment type="similarity">
    <text evidence="3">Belongs to the glycosyltransferase GT106 family.</text>
</comment>
<reference evidence="18" key="2">
    <citation type="submission" date="2008-12" db="EMBL/GenBank/DDBJ databases">
        <title>Improved gene annotation of the rice (Oryza sativa) genomes.</title>
        <authorList>
            <person name="Wang J."/>
            <person name="Li R."/>
            <person name="Fan W."/>
            <person name="Huang Q."/>
            <person name="Zhang J."/>
            <person name="Zhou Y."/>
            <person name="Hu Y."/>
            <person name="Zi S."/>
            <person name="Li J."/>
            <person name="Ni P."/>
            <person name="Zheng H."/>
            <person name="Zhang Y."/>
            <person name="Zhao M."/>
            <person name="Hao Q."/>
            <person name="McDermott J."/>
            <person name="Samudrala R."/>
            <person name="Kristiansen K."/>
            <person name="Wong G.K.-S."/>
        </authorList>
    </citation>
    <scope>NUCLEOTIDE SEQUENCE</scope>
</reference>
<feature type="compositionally biased region" description="Polar residues" evidence="14">
    <location>
        <begin position="606"/>
        <end position="623"/>
    </location>
</feature>
<dbReference type="CDD" id="cd10320">
    <property type="entry name" value="RGL4_N"/>
    <property type="match status" value="1"/>
</dbReference>
<dbReference type="Pfam" id="PF14686">
    <property type="entry name" value="fn3_3"/>
    <property type="match status" value="1"/>
</dbReference>
<keyword evidence="15" id="KW-0812">Transmembrane</keyword>
<dbReference type="Proteomes" id="UP000007752">
    <property type="component" value="Chromosome 8"/>
</dbReference>
<feature type="compositionally biased region" description="Low complexity" evidence="14">
    <location>
        <begin position="1362"/>
        <end position="1374"/>
    </location>
</feature>
<evidence type="ECO:0000256" key="2">
    <source>
        <dbReference type="ARBA" id="ARBA00004613"/>
    </source>
</evidence>
<dbReference type="InterPro" id="IPR051850">
    <property type="entry name" value="Polysacch_Lyase_4"/>
</dbReference>
<dbReference type="CDD" id="cd10316">
    <property type="entry name" value="RGL4_M"/>
    <property type="match status" value="1"/>
</dbReference>
<protein>
    <recommendedName>
        <fullName evidence="5">rhamnogalacturonan endolyase</fullName>
        <ecNumber evidence="5">4.2.2.23</ecNumber>
    </recommendedName>
    <alternativeName>
        <fullName evidence="13">O-fucosyltransferase family protein</fullName>
    </alternativeName>
</protein>
<evidence type="ECO:0000256" key="6">
    <source>
        <dbReference type="ARBA" id="ARBA00022525"/>
    </source>
</evidence>
<evidence type="ECO:0000256" key="10">
    <source>
        <dbReference type="ARBA" id="ARBA00023239"/>
    </source>
</evidence>
<evidence type="ECO:0000256" key="8">
    <source>
        <dbReference type="ARBA" id="ARBA00022679"/>
    </source>
</evidence>
<evidence type="ECO:0000256" key="15">
    <source>
        <dbReference type="SAM" id="Phobius"/>
    </source>
</evidence>
<evidence type="ECO:0000256" key="9">
    <source>
        <dbReference type="ARBA" id="ARBA00022729"/>
    </source>
</evidence>
<keyword evidence="8" id="KW-0808">Transferase</keyword>
<dbReference type="InterPro" id="IPR011013">
    <property type="entry name" value="Gal_mutarotase_sf_dom"/>
</dbReference>
<feature type="region of interest" description="Disordered" evidence="14">
    <location>
        <begin position="1353"/>
        <end position="1374"/>
    </location>
</feature>
<dbReference type="InterPro" id="IPR008979">
    <property type="entry name" value="Galactose-bd-like_sf"/>
</dbReference>
<dbReference type="GO" id="GO:0005576">
    <property type="term" value="C:extracellular region"/>
    <property type="evidence" value="ECO:0007669"/>
    <property type="project" value="UniProtKB-SubCell"/>
</dbReference>
<accession>B9FYH2</accession>
<dbReference type="GO" id="GO:0006004">
    <property type="term" value="P:fucose metabolic process"/>
    <property type="evidence" value="ECO:0007669"/>
    <property type="project" value="UniProtKB-KW"/>
</dbReference>
<evidence type="ECO:0000259" key="16">
    <source>
        <dbReference type="Pfam" id="PF14683"/>
    </source>
</evidence>
<dbReference type="Pfam" id="PF10250">
    <property type="entry name" value="O-FucT"/>
    <property type="match status" value="1"/>
</dbReference>
<organism evidence="18">
    <name type="scientific">Oryza sativa subsp. japonica</name>
    <name type="common">Rice</name>
    <dbReference type="NCBI Taxonomy" id="39947"/>
    <lineage>
        <taxon>Eukaryota</taxon>
        <taxon>Viridiplantae</taxon>
        <taxon>Streptophyta</taxon>
        <taxon>Embryophyta</taxon>
        <taxon>Tracheophyta</taxon>
        <taxon>Spermatophyta</taxon>
        <taxon>Magnoliopsida</taxon>
        <taxon>Liliopsida</taxon>
        <taxon>Poales</taxon>
        <taxon>Poaceae</taxon>
        <taxon>BOP clade</taxon>
        <taxon>Oryzoideae</taxon>
        <taxon>Oryzeae</taxon>
        <taxon>Oryzinae</taxon>
        <taxon>Oryza</taxon>
        <taxon>Oryza sativa</taxon>
    </lineage>
</organism>
<dbReference type="EMBL" id="CM000145">
    <property type="protein sequence ID" value="EEE69123.1"/>
    <property type="molecule type" value="Genomic_DNA"/>
</dbReference>
<dbReference type="InterPro" id="IPR010325">
    <property type="entry name" value="Rhamnogal_lyase"/>
</dbReference>
<keyword evidence="6" id="KW-0964">Secreted</keyword>
<evidence type="ECO:0000256" key="1">
    <source>
        <dbReference type="ARBA" id="ARBA00001324"/>
    </source>
</evidence>
<dbReference type="FunFam" id="2.60.40.1120:FF:000033">
    <property type="entry name" value="Rhamnogalacturonate lyase B"/>
    <property type="match status" value="1"/>
</dbReference>
<evidence type="ECO:0000256" key="5">
    <source>
        <dbReference type="ARBA" id="ARBA00012437"/>
    </source>
</evidence>
<dbReference type="CDD" id="cd11299">
    <property type="entry name" value="O-FucT_plant"/>
    <property type="match status" value="1"/>
</dbReference>
<dbReference type="EC" id="4.2.2.23" evidence="5"/>
<comment type="catalytic activity">
    <reaction evidence="1">
        <text>Endotype eliminative cleavage of L-alpha-rhamnopyranosyl-(1-&gt;4)-alpha-D-galactopyranosyluronic acid bonds of rhamnogalacturonan I domains in ramified hairy regions of pectin leaving L-rhamnopyranose at the reducing end and 4-deoxy-4,5-unsaturated D-galactopyranosyluronic acid at the non-reducing end.</text>
        <dbReference type="EC" id="4.2.2.23"/>
    </reaction>
</comment>
<feature type="region of interest" description="Disordered" evidence="14">
    <location>
        <begin position="531"/>
        <end position="569"/>
    </location>
</feature>
<dbReference type="SUPFAM" id="SSF49452">
    <property type="entry name" value="Starch-binding domain-like"/>
    <property type="match status" value="1"/>
</dbReference>
<keyword evidence="7" id="KW-0328">Glycosyltransferase</keyword>
<evidence type="ECO:0000256" key="14">
    <source>
        <dbReference type="SAM" id="MobiDB-lite"/>
    </source>
</evidence>
<keyword evidence="9" id="KW-0732">Signal</keyword>
<dbReference type="InterPro" id="IPR029411">
    <property type="entry name" value="RG-lyase_III"/>
</dbReference>
<dbReference type="InterPro" id="IPR014718">
    <property type="entry name" value="GH-type_carb-bd"/>
</dbReference>
<dbReference type="InterPro" id="IPR013784">
    <property type="entry name" value="Carb-bd-like_fold"/>
</dbReference>
<keyword evidence="15" id="KW-1133">Transmembrane helix</keyword>
<feature type="domain" description="Rhamnogalacturonan lyase" evidence="16">
    <location>
        <begin position="1110"/>
        <end position="1298"/>
    </location>
</feature>
<dbReference type="SUPFAM" id="SSF74650">
    <property type="entry name" value="Galactose mutarotase-like"/>
    <property type="match status" value="1"/>
</dbReference>
<dbReference type="Pfam" id="PF14683">
    <property type="entry name" value="CBM-like"/>
    <property type="match status" value="1"/>
</dbReference>
<feature type="transmembrane region" description="Helical" evidence="15">
    <location>
        <begin position="20"/>
        <end position="39"/>
    </location>
</feature>
<keyword evidence="15" id="KW-0472">Membrane</keyword>
<dbReference type="Gene3D" id="2.70.98.10">
    <property type="match status" value="1"/>
</dbReference>
<dbReference type="InterPro" id="IPR019378">
    <property type="entry name" value="GDP-Fuc_O-FucTrfase"/>
</dbReference>
<dbReference type="GO" id="GO:0016757">
    <property type="term" value="F:glycosyltransferase activity"/>
    <property type="evidence" value="ECO:0007669"/>
    <property type="project" value="UniProtKB-KW"/>
</dbReference>
<evidence type="ECO:0000256" key="7">
    <source>
        <dbReference type="ARBA" id="ARBA00022676"/>
    </source>
</evidence>
<dbReference type="GO" id="GO:0102210">
    <property type="term" value="F:rhamnogalacturonan endolyase activity"/>
    <property type="evidence" value="ECO:0007669"/>
    <property type="project" value="UniProtKB-EC"/>
</dbReference>
<evidence type="ECO:0000256" key="3">
    <source>
        <dbReference type="ARBA" id="ARBA00007737"/>
    </source>
</evidence>
<feature type="region of interest" description="Disordered" evidence="14">
    <location>
        <begin position="606"/>
        <end position="638"/>
    </location>
</feature>
<evidence type="ECO:0000256" key="13">
    <source>
        <dbReference type="ARBA" id="ARBA00030350"/>
    </source>
</evidence>
<gene>
    <name evidence="18" type="ORF">OsJ_28233</name>
</gene>
<feature type="domain" description="Rhamnogalacturonan lyase" evidence="17">
    <location>
        <begin position="1024"/>
        <end position="1095"/>
    </location>
</feature>
<dbReference type="InterPro" id="IPR024709">
    <property type="entry name" value="FucosylTrfase_pln"/>
</dbReference>
<comment type="subcellular location">
    <subcellularLocation>
        <location evidence="2">Secreted</location>
    </subcellularLocation>
</comment>
<dbReference type="SUPFAM" id="SSF49785">
    <property type="entry name" value="Galactose-binding domain-like"/>
    <property type="match status" value="1"/>
</dbReference>
<reference evidence="18" key="1">
    <citation type="journal article" date="2005" name="PLoS Biol.">
        <title>The genomes of Oryza sativa: a history of duplications.</title>
        <authorList>
            <person name="Yu J."/>
            <person name="Wang J."/>
            <person name="Lin W."/>
            <person name="Li S."/>
            <person name="Li H."/>
            <person name="Zhou J."/>
            <person name="Ni P."/>
            <person name="Dong W."/>
            <person name="Hu S."/>
            <person name="Zeng C."/>
            <person name="Zhang J."/>
            <person name="Zhang Y."/>
            <person name="Li R."/>
            <person name="Xu Z."/>
            <person name="Li S."/>
            <person name="Li X."/>
            <person name="Zheng H."/>
            <person name="Cong L."/>
            <person name="Lin L."/>
            <person name="Yin J."/>
            <person name="Geng J."/>
            <person name="Li G."/>
            <person name="Shi J."/>
            <person name="Liu J."/>
            <person name="Lv H."/>
            <person name="Li J."/>
            <person name="Wang J."/>
            <person name="Deng Y."/>
            <person name="Ran L."/>
            <person name="Shi X."/>
            <person name="Wang X."/>
            <person name="Wu Q."/>
            <person name="Li C."/>
            <person name="Ren X."/>
            <person name="Wang J."/>
            <person name="Wang X."/>
            <person name="Li D."/>
            <person name="Liu D."/>
            <person name="Zhang X."/>
            <person name="Ji Z."/>
            <person name="Zhao W."/>
            <person name="Sun Y."/>
            <person name="Zhang Z."/>
            <person name="Bao J."/>
            <person name="Han Y."/>
            <person name="Dong L."/>
            <person name="Ji J."/>
            <person name="Chen P."/>
            <person name="Wu S."/>
            <person name="Liu J."/>
            <person name="Xiao Y."/>
            <person name="Bu D."/>
            <person name="Tan J."/>
            <person name="Yang L."/>
            <person name="Ye C."/>
            <person name="Zhang J."/>
            <person name="Xu J."/>
            <person name="Zhou Y."/>
            <person name="Yu Y."/>
            <person name="Zhang B."/>
            <person name="Zhuang S."/>
            <person name="Wei H."/>
            <person name="Liu B."/>
            <person name="Lei M."/>
            <person name="Yu H."/>
            <person name="Li Y."/>
            <person name="Xu H."/>
            <person name="Wei S."/>
            <person name="He X."/>
            <person name="Fang L."/>
            <person name="Zhang Z."/>
            <person name="Zhang Y."/>
            <person name="Huang X."/>
            <person name="Su Z."/>
            <person name="Tong W."/>
            <person name="Li J."/>
            <person name="Tong Z."/>
            <person name="Li S."/>
            <person name="Ye J."/>
            <person name="Wang L."/>
            <person name="Fang L."/>
            <person name="Lei T."/>
            <person name="Chen C."/>
            <person name="Chen H."/>
            <person name="Xu Z."/>
            <person name="Li H."/>
            <person name="Huang H."/>
            <person name="Zhang F."/>
            <person name="Xu H."/>
            <person name="Li N."/>
            <person name="Zhao C."/>
            <person name="Li S."/>
            <person name="Dong L."/>
            <person name="Huang Y."/>
            <person name="Li L."/>
            <person name="Xi Y."/>
            <person name="Qi Q."/>
            <person name="Li W."/>
            <person name="Zhang B."/>
            <person name="Hu W."/>
            <person name="Zhang Y."/>
            <person name="Tian X."/>
            <person name="Jiao Y."/>
            <person name="Liang X."/>
            <person name="Jin J."/>
            <person name="Gao L."/>
            <person name="Zheng W."/>
            <person name="Hao B."/>
            <person name="Liu S."/>
            <person name="Wang W."/>
            <person name="Yuan L."/>
            <person name="Cao M."/>
            <person name="McDermott J."/>
            <person name="Samudrala R."/>
            <person name="Wang J."/>
            <person name="Wong G.K."/>
            <person name="Yang H."/>
        </authorList>
    </citation>
    <scope>NUCLEOTIDE SEQUENCE [LARGE SCALE GENOMIC DNA]</scope>
</reference>
<sequence length="1374" mass="155091">MAQPRRRGGGGHNKCPRPALLPAAALLLFLLAAVALLYVSPPPLIDHPALASSRRRSPHAPLLNSSGGGSTVVSEHSEISRVPISKEADGLWGSKFASRFYGCSNSSSRFLGSSVITQPDRYLMIVTSGGLNQQRTGIIDAVVAARILNATLVVPKLDQTSFWKDASNFSEIFDVDWFISNLSKDVKIVKELPEIGGKLRTPHRMRVPRKCTQRCYVNRVLPALLKKHVVRLTKFDYRLANRLDTDLQKLRCRVNYHGLRFTGLIEEMGEKLIQRMRERSKHFIALHLRFEPDMLAFSGCYYGGGEKERKELGAIRKRWKTLHAINPEKGRRQGRCPLTPEEVGLMLRALGYRNDVHIYVASGEIYGGARTLAPLKAFFPNLHTKETISSKEELAPFSKYSSRMAALDFIVCDGSDAFVTNNNGNMAKILAGRRRYFGHKRTIRPNAKRLYSLISNRRNMSWDSFSSRVRMVQKGFMGEPKELRPGRGEFHENPSTCICEKTVSKTVAKSNSQSEQVLSNDTERGIAIQTEQVSSNDTEMGIATSEPTVPDHTDEEAGESEADEDAPGEKEEIIDPEADDDAFFGISYGFVVTELTFLESVTSMDVNNRPNKQRSHLSTSQASEAFDPFTSHSQQQQAVLTNHQEVSAPLLCKNLLPCCMGHPPATSPAGATAGVSVKVSDRYVEIKNGIFELTLSNPDGIVTGVRYNGVDNLMEILNKEDNRGYWDLVWSKLGERTGIFDVIKGTEFRIIYQDENHAEVSFVRTWDPSLEGKAVPLNIDKRFIVLRGCSGFYTYGIYEHQEGWPGFSLGETRVAFKLRKDKFHYMALADDRQRIMPMPEDRVPPRGQQLAYPEAVLLVDPINPDLRGEVDDKYQYSCEDQYNNVHGWISFDPPIGFWQITPSDEFRTGGPVKQNLTSHVGPTMLAMFLSGHYAGDDLTPKFLTGEYWKKVHGPVFMYLNSSWDGSDPTLLWEDAKVQMMIEKESWPYCFALSDDFQKTEQRGCISGRLLVRDRYLDDADLYATSAYVGLALPGDVGSWQRECKGYQFWCRAEDDGSFCIRNIVAGDYNLYAWVPGFIGDYKLDAKLTISSGDDIYLGDLVYEPPRDGPTMWEIGIPDRSASEFFVPDPNPNYVNRLYINHPDRFRQYGLWERYAELYPDGDLVYTIGQSDYTTDWFFAQVNRRTDQSTYQPTTWQIKFNLDSVSPNSTYKFRVALASSANAELQVRFNDQDRTAPHFTTGLIGKDNTIARHGIHGLYWLFNIDVSGAWLVQGMNTIYLKQPRNQSPFQGLMYDYLRMEELRFAANSFHWRSCQMVARHILHSKVKSSNKLSPLSTSQAPEAFDPFTSYSQQQQAVLTTDQPPVSAPLLSSSLA</sequence>
<feature type="compositionally biased region" description="Acidic residues" evidence="14">
    <location>
        <begin position="553"/>
        <end position="566"/>
    </location>
</feature>
<comment type="similarity">
    <text evidence="4">Belongs to the polysaccharide lyase 4 family.</text>
</comment>
<dbReference type="GO" id="GO:0030246">
    <property type="term" value="F:carbohydrate binding"/>
    <property type="evidence" value="ECO:0007669"/>
    <property type="project" value="InterPro"/>
</dbReference>
<evidence type="ECO:0000256" key="12">
    <source>
        <dbReference type="ARBA" id="ARBA00023277"/>
    </source>
</evidence>
<evidence type="ECO:0000256" key="11">
    <source>
        <dbReference type="ARBA" id="ARBA00023253"/>
    </source>
</evidence>
<proteinExistence type="inferred from homology"/>
<dbReference type="CDD" id="cd10317">
    <property type="entry name" value="RGL4_C"/>
    <property type="match status" value="1"/>
</dbReference>
<keyword evidence="11" id="KW-0294">Fucose metabolism</keyword>
<evidence type="ECO:0000313" key="18">
    <source>
        <dbReference type="EMBL" id="EEE69123.1"/>
    </source>
</evidence>
<evidence type="ECO:0000256" key="4">
    <source>
        <dbReference type="ARBA" id="ARBA00010418"/>
    </source>
</evidence>